<name>A0A915KGV8_ROMCU</name>
<evidence type="ECO:0000313" key="2">
    <source>
        <dbReference type="WBParaSite" id="nRc.2.0.1.t37962-RA"/>
    </source>
</evidence>
<protein>
    <submittedName>
        <fullName evidence="2">Uncharacterized protein</fullName>
    </submittedName>
</protein>
<keyword evidence="1" id="KW-1185">Reference proteome</keyword>
<reference evidence="2" key="1">
    <citation type="submission" date="2022-11" db="UniProtKB">
        <authorList>
            <consortium name="WormBaseParasite"/>
        </authorList>
    </citation>
    <scope>IDENTIFICATION</scope>
</reference>
<organism evidence="1 2">
    <name type="scientific">Romanomermis culicivorax</name>
    <name type="common">Nematode worm</name>
    <dbReference type="NCBI Taxonomy" id="13658"/>
    <lineage>
        <taxon>Eukaryota</taxon>
        <taxon>Metazoa</taxon>
        <taxon>Ecdysozoa</taxon>
        <taxon>Nematoda</taxon>
        <taxon>Enoplea</taxon>
        <taxon>Dorylaimia</taxon>
        <taxon>Mermithida</taxon>
        <taxon>Mermithoidea</taxon>
        <taxon>Mermithidae</taxon>
        <taxon>Romanomermis</taxon>
    </lineage>
</organism>
<sequence>MVEKVQQDCYKKKRLDKSGLDDLAFRRTCIDSSYMFLILKFKVMPPEPGAGFSKLTNNSLSNVIHQRIFLIPCRGFGNLVFWVSQSFRAVFNSLTKPRQGIHQRIGVVRKWINYMQYPC</sequence>
<proteinExistence type="predicted"/>
<dbReference type="AlphaFoldDB" id="A0A915KGV8"/>
<dbReference type="WBParaSite" id="nRc.2.0.1.t37962-RA">
    <property type="protein sequence ID" value="nRc.2.0.1.t37962-RA"/>
    <property type="gene ID" value="nRc.2.0.1.g37962"/>
</dbReference>
<accession>A0A915KGV8</accession>
<dbReference type="Proteomes" id="UP000887565">
    <property type="component" value="Unplaced"/>
</dbReference>
<evidence type="ECO:0000313" key="1">
    <source>
        <dbReference type="Proteomes" id="UP000887565"/>
    </source>
</evidence>